<reference evidence="8" key="2">
    <citation type="submission" date="2022-01" db="EMBL/GenBank/DDBJ databases">
        <title>Collection of gut derived symbiotic bacterial strains cultured from healthy donors.</title>
        <authorList>
            <person name="Lin H."/>
            <person name="Kohout C."/>
            <person name="Waligurski E."/>
            <person name="Pamer E.G."/>
        </authorList>
    </citation>
    <scope>NUCLEOTIDE SEQUENCE</scope>
    <source>
        <strain evidence="8">DFI.1.149</strain>
    </source>
</reference>
<dbReference type="SUPFAM" id="SSF82171">
    <property type="entry name" value="DPP6 N-terminal domain-like"/>
    <property type="match status" value="1"/>
</dbReference>
<dbReference type="EMBL" id="JAKNDN010000005">
    <property type="protein sequence ID" value="MCG4958923.1"/>
    <property type="molecule type" value="Genomic_DNA"/>
</dbReference>
<dbReference type="GO" id="GO:0004252">
    <property type="term" value="F:serine-type endopeptidase activity"/>
    <property type="evidence" value="ECO:0007669"/>
    <property type="project" value="TreeGrafter"/>
</dbReference>
<dbReference type="EMBL" id="QSCO01000011">
    <property type="protein sequence ID" value="RGY06686.1"/>
    <property type="molecule type" value="Genomic_DNA"/>
</dbReference>
<evidence type="ECO:0000313" key="8">
    <source>
        <dbReference type="EMBL" id="MCG4958923.1"/>
    </source>
</evidence>
<evidence type="ECO:0000313" key="12">
    <source>
        <dbReference type="Proteomes" id="UP000284434"/>
    </source>
</evidence>
<evidence type="ECO:0000256" key="6">
    <source>
        <dbReference type="SAM" id="SignalP"/>
    </source>
</evidence>
<dbReference type="Gene3D" id="3.40.50.1820">
    <property type="entry name" value="alpha/beta hydrolase"/>
    <property type="match status" value="1"/>
</dbReference>
<dbReference type="SUPFAM" id="SSF53474">
    <property type="entry name" value="alpha/beta-Hydrolases"/>
    <property type="match status" value="1"/>
</dbReference>
<dbReference type="Proteomes" id="UP001199750">
    <property type="component" value="Unassembled WGS sequence"/>
</dbReference>
<dbReference type="InterPro" id="IPR011042">
    <property type="entry name" value="6-blade_b-propeller_TolB-like"/>
</dbReference>
<keyword evidence="3 6" id="KW-0732">Signal</keyword>
<reference evidence="11 12" key="1">
    <citation type="submission" date="2018-08" db="EMBL/GenBank/DDBJ databases">
        <title>A genome reference for cultivated species of the human gut microbiota.</title>
        <authorList>
            <person name="Zou Y."/>
            <person name="Xue W."/>
            <person name="Luo G."/>
        </authorList>
    </citation>
    <scope>NUCLEOTIDE SEQUENCE [LARGE SCALE GENOMIC DNA]</scope>
    <source>
        <strain evidence="9 11">AF16-14</strain>
        <strain evidence="10 12">OF03-11</strain>
    </source>
</reference>
<evidence type="ECO:0000313" key="10">
    <source>
        <dbReference type="EMBL" id="RGY06686.1"/>
    </source>
</evidence>
<dbReference type="InterPro" id="IPR029058">
    <property type="entry name" value="AB_hydrolase_fold"/>
</dbReference>
<protein>
    <submittedName>
        <fullName evidence="9">S9 family peptidase</fullName>
    </submittedName>
</protein>
<dbReference type="FunFam" id="3.40.50.1820:FF:000028">
    <property type="entry name" value="S9 family peptidase"/>
    <property type="match status" value="1"/>
</dbReference>
<keyword evidence="2" id="KW-0645">Protease</keyword>
<proteinExistence type="inferred from homology"/>
<evidence type="ECO:0000256" key="4">
    <source>
        <dbReference type="ARBA" id="ARBA00022801"/>
    </source>
</evidence>
<evidence type="ECO:0000256" key="1">
    <source>
        <dbReference type="ARBA" id="ARBA00010040"/>
    </source>
</evidence>
<name>A0A1Y3Y0M5_9BACT</name>
<dbReference type="Proteomes" id="UP000284243">
    <property type="component" value="Unassembled WGS sequence"/>
</dbReference>
<evidence type="ECO:0000256" key="5">
    <source>
        <dbReference type="ARBA" id="ARBA00022825"/>
    </source>
</evidence>
<dbReference type="Proteomes" id="UP000284434">
    <property type="component" value="Unassembled WGS sequence"/>
</dbReference>
<gene>
    <name evidence="9" type="ORF">DWW57_01435</name>
    <name evidence="10" type="ORF">DXA53_09235</name>
    <name evidence="8" type="ORF">L0P03_03505</name>
</gene>
<feature type="signal peptide" evidence="6">
    <location>
        <begin position="1"/>
        <end position="18"/>
    </location>
</feature>
<evidence type="ECO:0000256" key="3">
    <source>
        <dbReference type="ARBA" id="ARBA00022729"/>
    </source>
</evidence>
<dbReference type="PANTHER" id="PTHR42776">
    <property type="entry name" value="SERINE PEPTIDASE S9 FAMILY MEMBER"/>
    <property type="match status" value="1"/>
</dbReference>
<dbReference type="InterPro" id="IPR001375">
    <property type="entry name" value="Peptidase_S9_cat"/>
</dbReference>
<evidence type="ECO:0000313" key="9">
    <source>
        <dbReference type="EMBL" id="RGU59079.1"/>
    </source>
</evidence>
<evidence type="ECO:0000256" key="2">
    <source>
        <dbReference type="ARBA" id="ARBA00022670"/>
    </source>
</evidence>
<keyword evidence="5" id="KW-0720">Serine protease</keyword>
<comment type="similarity">
    <text evidence="1">Belongs to the peptidase S9C family.</text>
</comment>
<keyword evidence="4" id="KW-0378">Hydrolase</keyword>
<dbReference type="Pfam" id="PF07676">
    <property type="entry name" value="PD40"/>
    <property type="match status" value="2"/>
</dbReference>
<dbReference type="GO" id="GO:0006508">
    <property type="term" value="P:proteolysis"/>
    <property type="evidence" value="ECO:0007669"/>
    <property type="project" value="UniProtKB-KW"/>
</dbReference>
<feature type="chain" id="PRO_5042691612" evidence="6">
    <location>
        <begin position="19"/>
        <end position="690"/>
    </location>
</feature>
<dbReference type="RefSeq" id="WP_087383538.1">
    <property type="nucleotide sequence ID" value="NZ_CABJFF010000014.1"/>
</dbReference>
<dbReference type="Pfam" id="PF00326">
    <property type="entry name" value="Peptidase_S9"/>
    <property type="match status" value="1"/>
</dbReference>
<comment type="caution">
    <text evidence="9">The sequence shown here is derived from an EMBL/GenBank/DDBJ whole genome shotgun (WGS) entry which is preliminary data.</text>
</comment>
<dbReference type="EMBL" id="QRYC01000001">
    <property type="protein sequence ID" value="RGU59079.1"/>
    <property type="molecule type" value="Genomic_DNA"/>
</dbReference>
<feature type="domain" description="Peptidase S9 prolyl oligopeptidase catalytic" evidence="7">
    <location>
        <begin position="478"/>
        <end position="690"/>
    </location>
</feature>
<dbReference type="AlphaFoldDB" id="A0A1Y3Y0M5"/>
<organism evidence="9 11">
    <name type="scientific">Odoribacter splanchnicus</name>
    <dbReference type="NCBI Taxonomy" id="28118"/>
    <lineage>
        <taxon>Bacteria</taxon>
        <taxon>Pseudomonadati</taxon>
        <taxon>Bacteroidota</taxon>
        <taxon>Bacteroidia</taxon>
        <taxon>Bacteroidales</taxon>
        <taxon>Odoribacteraceae</taxon>
        <taxon>Odoribacter</taxon>
    </lineage>
</organism>
<sequence>MKKSIIPSLILLSCMACHVPNDNSQNQKGYTPPAIKLSSDVMTPEVLWSFGRIGNVSVSPDGSKAVYDITYFNKEEDRGYSDLYLMNLPEGQTTRLTDTDYNESDAGWTPDGKFITYLAKGQLWEMNPDGSNPRQVTDIPDGINGYVYAPDMSKIVYLKDVQLEPTVQDLYPDLPKAKARIVDDQFYRHWNDWVDAYTHLFIADYVPAQPITTGKDIMEGERWESPVRPWGGVEQLAWTKDGKKLIYTCRKKIGIDYAESTNTDLYAYNTENGETVNLTEGMMGYDKNPVISPNGRYMAWESMEREGYEADKIRLYVMDLTTGEKNDFSEGFDQNAEGLKWGDDNTIWFISDWHATDEIYSLDIPTGRITKHTDGVHNYTSVIPTGKMLLATKVSMSKPAEIYKVDPATGKDEELSFVNKPILDQLTMGKVEKRWIKTTDNKDMLVWMIYPPHFDPNRKYPAILYCEGGPQSTVSQFWSYRWNFQQMAANGYIIVAPNRRGLPGFGQEWLEQISGDYSGQNIKDYLSAIDEAKKEPYIDENRLGCVGASYGGYSVYYLAGHHDKRFKAFIAHCGIFDLKMQYNTTEEMWFANWDMGGAPWEKDNKIAQRTFANSPDLFVGNWDTPILVIHGQKDFRIDVSQGMAAFNAARMRGVPAQFLYFPNECHWVTGCQDGILWQRTFKAWLDKWLK</sequence>
<dbReference type="Gene3D" id="2.120.10.30">
    <property type="entry name" value="TolB, C-terminal domain"/>
    <property type="match status" value="2"/>
</dbReference>
<dbReference type="InterPro" id="IPR011659">
    <property type="entry name" value="WD40"/>
</dbReference>
<evidence type="ECO:0000313" key="11">
    <source>
        <dbReference type="Proteomes" id="UP000284243"/>
    </source>
</evidence>
<dbReference type="PANTHER" id="PTHR42776:SF13">
    <property type="entry name" value="DIPEPTIDYL-PEPTIDASE 5"/>
    <property type="match status" value="1"/>
</dbReference>
<accession>A0A1Y3Y0M5</accession>
<evidence type="ECO:0000259" key="7">
    <source>
        <dbReference type="Pfam" id="PF00326"/>
    </source>
</evidence>